<evidence type="ECO:0000256" key="5">
    <source>
        <dbReference type="SAM" id="Coils"/>
    </source>
</evidence>
<evidence type="ECO:0000256" key="6">
    <source>
        <dbReference type="SAM" id="Phobius"/>
    </source>
</evidence>
<dbReference type="RefSeq" id="WP_132345847.1">
    <property type="nucleotide sequence ID" value="NZ_CAWOLF010000011.1"/>
</dbReference>
<comment type="caution">
    <text evidence="8">The sequence shown here is derived from an EMBL/GenBank/DDBJ whole genome shotgun (WGS) entry which is preliminary data.</text>
</comment>
<protein>
    <recommendedName>
        <fullName evidence="7">Translocator protein BipB-like C-terminal domain-containing protein</fullName>
    </recommendedName>
</protein>
<keyword evidence="5" id="KW-0175">Coiled coil</keyword>
<accession>A0A4V2X6B5</accession>
<feature type="domain" description="Translocator protein BipB-like C-terminal" evidence="7">
    <location>
        <begin position="117"/>
        <end position="392"/>
    </location>
</feature>
<keyword evidence="2" id="KW-1043">Host membrane</keyword>
<feature type="transmembrane region" description="Helical" evidence="6">
    <location>
        <begin position="176"/>
        <end position="207"/>
    </location>
</feature>
<organism evidence="8 9">
    <name type="scientific">Photorhabdus luminescens subsp. mexicana</name>
    <dbReference type="NCBI Taxonomy" id="2100167"/>
    <lineage>
        <taxon>Bacteria</taxon>
        <taxon>Pseudomonadati</taxon>
        <taxon>Pseudomonadota</taxon>
        <taxon>Gammaproteobacteria</taxon>
        <taxon>Enterobacterales</taxon>
        <taxon>Morganellaceae</taxon>
        <taxon>Photorhabdus</taxon>
    </lineage>
</organism>
<proteinExistence type="inferred from homology"/>
<keyword evidence="6" id="KW-0472">Membrane</keyword>
<feature type="coiled-coil region" evidence="5">
    <location>
        <begin position="136"/>
        <end position="170"/>
    </location>
</feature>
<keyword evidence="6" id="KW-0812">Transmembrane</keyword>
<gene>
    <name evidence="8" type="ORF">C5468_12505</name>
</gene>
<evidence type="ECO:0000259" key="7">
    <source>
        <dbReference type="Pfam" id="PF04888"/>
    </source>
</evidence>
<keyword evidence="6" id="KW-1133">Transmembrane helix</keyword>
<dbReference type="Proteomes" id="UP000295550">
    <property type="component" value="Unassembled WGS sequence"/>
</dbReference>
<reference evidence="8 9" key="1">
    <citation type="journal article" date="2019" name="Int. J. Syst. Evol. Microbiol.">
        <title>Photorhabdus khanii subsp. guanajuatensis subsp. nov., isolated from Heterorhabditis atacamensis, and Photorhabdus luminescens subsp. mexicana subsp. nov., isolated from Heterorhabditis mexicana entomopathogenic nematodes.</title>
        <authorList>
            <person name="Machado R.A.R."/>
            <person name="Bruno P."/>
            <person name="Arce C.C.M."/>
            <person name="Liechti N."/>
            <person name="Kohler A."/>
            <person name="Bernal J."/>
            <person name="Bruggmann R."/>
            <person name="Turlings T.C.J."/>
        </authorList>
    </citation>
    <scope>NUCLEOTIDE SEQUENCE [LARGE SCALE GENOMIC DNA]</scope>
    <source>
        <strain evidence="8 9">MEX47-22</strain>
    </source>
</reference>
<dbReference type="GO" id="GO:0033644">
    <property type="term" value="C:host cell membrane"/>
    <property type="evidence" value="ECO:0007669"/>
    <property type="project" value="UniProtKB-SubCell"/>
</dbReference>
<dbReference type="AlphaFoldDB" id="A0A4V2X6B5"/>
<feature type="coiled-coil region" evidence="5">
    <location>
        <begin position="347"/>
        <end position="374"/>
    </location>
</feature>
<sequence>MVQVSESKVPQPRVNSFQVDEILATIPPKSEERITLSQAGSLLSSDAAKSRGVSLPAPLAVMNAHPKPEDMAMLESGMQEVMQAKELTKAVIIKLTEVSRLSSKEMVENFLSSEAIEIELGKLTSEIERNQTNLKIEDIQRARQQSLQKMDENQQKIKEAENSAKEAQKSGLFSKIFGWISAIASIVVGAIMVATGVGAVAGALLIAGGVMGVVSQGLQQAAQDGLISKETMKWLGPVITAIEVTMAVAAAAVSFGGSAAGLIAKMGAKMGVKVAEMTAKMAVKAAELSAKVAGTAANTVARSVKVSVQVSDMVVDVANGAAQTTNAAFQSKAANRQADVQLSRSELTAFQAVMDRLKEELSQLVESFQHVMEMIFQMLNARGDMINNLASRPQGI</sequence>
<dbReference type="Pfam" id="PF04888">
    <property type="entry name" value="SseC"/>
    <property type="match status" value="1"/>
</dbReference>
<evidence type="ECO:0000256" key="1">
    <source>
        <dbReference type="ARBA" id="ARBA00004301"/>
    </source>
</evidence>
<dbReference type="EMBL" id="PUJX01000011">
    <property type="protein sequence ID" value="TDB51415.1"/>
    <property type="molecule type" value="Genomic_DNA"/>
</dbReference>
<evidence type="ECO:0000256" key="3">
    <source>
        <dbReference type="ARBA" id="ARBA00023026"/>
    </source>
</evidence>
<keyword evidence="3" id="KW-0843">Virulence</keyword>
<comment type="similarity">
    <text evidence="4">Belongs to the SctE/SipB/YopB family.</text>
</comment>
<name>A0A4V2X6B5_PHOLU</name>
<evidence type="ECO:0000256" key="4">
    <source>
        <dbReference type="ARBA" id="ARBA00035640"/>
    </source>
</evidence>
<evidence type="ECO:0000313" key="9">
    <source>
        <dbReference type="Proteomes" id="UP000295550"/>
    </source>
</evidence>
<feature type="transmembrane region" description="Helical" evidence="6">
    <location>
        <begin position="238"/>
        <end position="263"/>
    </location>
</feature>
<evidence type="ECO:0000313" key="8">
    <source>
        <dbReference type="EMBL" id="TDB51415.1"/>
    </source>
</evidence>
<evidence type="ECO:0000256" key="2">
    <source>
        <dbReference type="ARBA" id="ARBA00022870"/>
    </source>
</evidence>
<dbReference type="InterPro" id="IPR006972">
    <property type="entry name" value="BipB-like_C"/>
</dbReference>
<comment type="subcellular location">
    <subcellularLocation>
        <location evidence="1">Host membrane</location>
        <topology evidence="1">Multi-pass membrane protein</topology>
    </subcellularLocation>
</comment>